<dbReference type="PANTHER" id="PTHR12771:SF56">
    <property type="entry name" value="CED-12"/>
    <property type="match status" value="1"/>
</dbReference>
<dbReference type="PANTHER" id="PTHR12771">
    <property type="entry name" value="ENGULFMENT AND CELL MOTILITY"/>
    <property type="match status" value="1"/>
</dbReference>
<protein>
    <recommendedName>
        <fullName evidence="6">ELMO domain-containing protein</fullName>
    </recommendedName>
</protein>
<dbReference type="AlphaFoldDB" id="C1FZH9"/>
<dbReference type="InterPro" id="IPR001849">
    <property type="entry name" value="PH_domain"/>
</dbReference>
<dbReference type="PROSITE" id="PS51335">
    <property type="entry name" value="ELMO"/>
    <property type="match status" value="1"/>
</dbReference>
<dbReference type="eggNOG" id="KOG2999">
    <property type="taxonomic scope" value="Eukaryota"/>
</dbReference>
<dbReference type="InterPro" id="IPR006816">
    <property type="entry name" value="ELMO_dom"/>
</dbReference>
<dbReference type="GO" id="GO:0005886">
    <property type="term" value="C:plasma membrane"/>
    <property type="evidence" value="ECO:0007669"/>
    <property type="project" value="TreeGrafter"/>
</dbReference>
<dbReference type="Pfam" id="PF04727">
    <property type="entry name" value="ELMO_CED12"/>
    <property type="match status" value="1"/>
</dbReference>
<dbReference type="Proteomes" id="UP000001628">
    <property type="component" value="Unassembled WGS sequence"/>
</dbReference>
<dbReference type="STRING" id="502780.C1FZH9"/>
<keyword evidence="3" id="KW-0729">SH3-binding</keyword>
<feature type="compositionally biased region" description="Basic and acidic residues" evidence="5">
    <location>
        <begin position="253"/>
        <end position="291"/>
    </location>
</feature>
<dbReference type="VEuPathDB" id="FungiDB:PADG_00019"/>
<keyword evidence="1" id="KW-0053">Apoptosis</keyword>
<dbReference type="EMBL" id="KN275957">
    <property type="protein sequence ID" value="EEH43730.2"/>
    <property type="molecule type" value="Genomic_DNA"/>
</dbReference>
<dbReference type="GO" id="GO:0007015">
    <property type="term" value="P:actin filament organization"/>
    <property type="evidence" value="ECO:0007669"/>
    <property type="project" value="TreeGrafter"/>
</dbReference>
<dbReference type="SUPFAM" id="SSF48371">
    <property type="entry name" value="ARM repeat"/>
    <property type="match status" value="1"/>
</dbReference>
<comment type="function">
    <text evidence="4">Involved in cytoskeletal rearrangements required for phagocytosis of apoptotic cells and cell motility. Acts in association with DOCK1 and CRK. Was initially proposed to be required in complex with DOCK1 to activate Rac Rho small GTPases. May enhance the guanine nucleotide exchange factor (GEF) activity of DOCK1.</text>
</comment>
<feature type="region of interest" description="Disordered" evidence="5">
    <location>
        <begin position="625"/>
        <end position="650"/>
    </location>
</feature>
<dbReference type="InterPro" id="IPR050868">
    <property type="entry name" value="ELMO_domain-containing"/>
</dbReference>
<sequence>MEGVNVSELVERLGSDEDAVRKMAVFKLQSNIGDPSFADVFISEGGLLKLKYLALTATGNTLAYSLTSFSRLLEVDKGWECVEQDLVTRVVELIVTHPLVNILRGAMSILVSIVSHPHTSSHRSSQQNVFGFQALKPAIAIYPHFLEMLVSRLSSADHALCANALQLINSLMRDSIINEGEAEWPKFIKRLQDLGVIRSVYMLMEGTALQDLAHPLLEFQSLTKVLLRKWKDVHVELEKPEHRWALKGIHLASKTEKENENENDKEKEKENDKEMEMEMDPSEKGGDTRRFRRHNPEKWRRLGFETESPQWEFEEMGFLGMMDLADYVRKHQDEFQKMLLEQSAKPPPQRCPIAKASLAVTAVLYEHFEVEKSDLDDVKSYLVLESRSNFDKLFKPLLLHWPRLHVAGLHAFFRLWKATGAELEDFSKIVELVRILIESVVGGATRTKDVHDVEEEMAEFEYQRLRELQMELLELTYEDAWGQHLLQVRDELHHEALQFVKEQRIRCLLQGAWFPTEYTLGTADNGVNNVKQDMKRAVGSMTIYRFVQLSHNRRYLHYADFESMGKHAPDLESLTDKIDLNIVSSVVSNVSASSDASSGSTIKTLPHSSSSTKITIHGYVSGPPASISNDNTLKHPHKRSNSNSKSTQKESVLLTLHPQSHSIASEWLDGLLMLLNQQPITAETNKLINLVSNYGLKIRLLNVRFDDATFVGDSPEIPSREGLDDDYYYDVFGGN</sequence>
<dbReference type="InParanoid" id="C1FZH9"/>
<proteinExistence type="predicted"/>
<organism evidence="7 8">
    <name type="scientific">Paracoccidioides brasiliensis (strain Pb18)</name>
    <dbReference type="NCBI Taxonomy" id="502780"/>
    <lineage>
        <taxon>Eukaryota</taxon>
        <taxon>Fungi</taxon>
        <taxon>Dikarya</taxon>
        <taxon>Ascomycota</taxon>
        <taxon>Pezizomycotina</taxon>
        <taxon>Eurotiomycetes</taxon>
        <taxon>Eurotiomycetidae</taxon>
        <taxon>Onygenales</taxon>
        <taxon>Ajellomycetaceae</taxon>
        <taxon>Paracoccidioides</taxon>
    </lineage>
</organism>
<evidence type="ECO:0000256" key="3">
    <source>
        <dbReference type="ARBA" id="ARBA00023036"/>
    </source>
</evidence>
<feature type="region of interest" description="Disordered" evidence="5">
    <location>
        <begin position="248"/>
        <end position="291"/>
    </location>
</feature>
<reference evidence="7 8" key="1">
    <citation type="journal article" date="2011" name="PLoS Genet.">
        <title>Comparative genomic analysis of human fungal pathogens causing paracoccidioidomycosis.</title>
        <authorList>
            <person name="Desjardins C.A."/>
            <person name="Champion M.D."/>
            <person name="Holder J.W."/>
            <person name="Muszewska A."/>
            <person name="Goldberg J."/>
            <person name="Bailao A.M."/>
            <person name="Brigido M.M."/>
            <person name="Ferreira M.E."/>
            <person name="Garcia A.M."/>
            <person name="Grynberg M."/>
            <person name="Gujja S."/>
            <person name="Heiman D.I."/>
            <person name="Henn M.R."/>
            <person name="Kodira C.D."/>
            <person name="Leon-Narvaez H."/>
            <person name="Longo L.V."/>
            <person name="Ma L.J."/>
            <person name="Malavazi I."/>
            <person name="Matsuo A.L."/>
            <person name="Morais F.V."/>
            <person name="Pereira M."/>
            <person name="Rodriguez-Brito S."/>
            <person name="Sakthikumar S."/>
            <person name="Salem-Izacc S.M."/>
            <person name="Sykes S.M."/>
            <person name="Teixeira M.M."/>
            <person name="Vallejo M.C."/>
            <person name="Walter M.E."/>
            <person name="Yandava C."/>
            <person name="Young S."/>
            <person name="Zeng Q."/>
            <person name="Zucker J."/>
            <person name="Felipe M.S."/>
            <person name="Goldman G.H."/>
            <person name="Haas B.J."/>
            <person name="McEwen J.G."/>
            <person name="Nino-Vega G."/>
            <person name="Puccia R."/>
            <person name="San-Blas G."/>
            <person name="Soares C.M."/>
            <person name="Birren B.W."/>
            <person name="Cuomo C.A."/>
        </authorList>
    </citation>
    <scope>NUCLEOTIDE SEQUENCE [LARGE SCALE GENOMIC DNA]</scope>
    <source>
        <strain evidence="7 8">Pb18</strain>
    </source>
</reference>
<keyword evidence="2" id="KW-0581">Phagocytosis</keyword>
<evidence type="ECO:0000313" key="8">
    <source>
        <dbReference type="Proteomes" id="UP000001628"/>
    </source>
</evidence>
<accession>C1FZH9</accession>
<feature type="domain" description="ELMO" evidence="6">
    <location>
        <begin position="271"/>
        <end position="441"/>
    </location>
</feature>
<evidence type="ECO:0000256" key="4">
    <source>
        <dbReference type="ARBA" id="ARBA00024863"/>
    </source>
</evidence>
<evidence type="ECO:0000256" key="2">
    <source>
        <dbReference type="ARBA" id="ARBA00022907"/>
    </source>
</evidence>
<dbReference type="RefSeq" id="XP_010755661.1">
    <property type="nucleotide sequence ID" value="XM_010757359.1"/>
</dbReference>
<dbReference type="OrthoDB" id="28413at2759"/>
<dbReference type="InterPro" id="IPR011993">
    <property type="entry name" value="PH-like_dom_sf"/>
</dbReference>
<keyword evidence="8" id="KW-1185">Reference proteome</keyword>
<dbReference type="HOGENOM" id="CLU_009191_0_0_1"/>
<evidence type="ECO:0000256" key="5">
    <source>
        <dbReference type="SAM" id="MobiDB-lite"/>
    </source>
</evidence>
<name>C1FZH9_PARBD</name>
<dbReference type="GeneID" id="22579925"/>
<dbReference type="Pfam" id="PF16457">
    <property type="entry name" value="PH_12"/>
    <property type="match status" value="1"/>
</dbReference>
<dbReference type="InterPro" id="IPR011989">
    <property type="entry name" value="ARM-like"/>
</dbReference>
<dbReference type="InterPro" id="IPR016024">
    <property type="entry name" value="ARM-type_fold"/>
</dbReference>
<evidence type="ECO:0000256" key="1">
    <source>
        <dbReference type="ARBA" id="ARBA00022703"/>
    </source>
</evidence>
<dbReference type="Gene3D" id="1.25.10.10">
    <property type="entry name" value="Leucine-rich Repeat Variant"/>
    <property type="match status" value="1"/>
</dbReference>
<evidence type="ECO:0000313" key="7">
    <source>
        <dbReference type="EMBL" id="EEH43730.2"/>
    </source>
</evidence>
<dbReference type="GO" id="GO:0006915">
    <property type="term" value="P:apoptotic process"/>
    <property type="evidence" value="ECO:0007669"/>
    <property type="project" value="UniProtKB-KW"/>
</dbReference>
<dbReference type="Gene3D" id="2.30.29.30">
    <property type="entry name" value="Pleckstrin-homology domain (PH domain)/Phosphotyrosine-binding domain (PTB)"/>
    <property type="match status" value="1"/>
</dbReference>
<dbReference type="KEGG" id="pbn:PADG_00019"/>
<dbReference type="OMA" id="CPHMKDL"/>
<dbReference type="InterPro" id="IPR024574">
    <property type="entry name" value="ELMO_ARM"/>
</dbReference>
<dbReference type="GO" id="GO:0017124">
    <property type="term" value="F:SH3 domain binding"/>
    <property type="evidence" value="ECO:0007669"/>
    <property type="project" value="UniProtKB-KW"/>
</dbReference>
<dbReference type="Pfam" id="PF11841">
    <property type="entry name" value="ELMO_ARM"/>
    <property type="match status" value="1"/>
</dbReference>
<evidence type="ECO:0000259" key="6">
    <source>
        <dbReference type="PROSITE" id="PS51335"/>
    </source>
</evidence>
<feature type="compositionally biased region" description="Polar residues" evidence="5">
    <location>
        <begin position="641"/>
        <end position="650"/>
    </location>
</feature>
<gene>
    <name evidence="7" type="ORF">PADG_00019</name>
</gene>